<evidence type="ECO:0000313" key="1">
    <source>
        <dbReference type="EMBL" id="SOD93809.1"/>
    </source>
</evidence>
<dbReference type="AlphaFoldDB" id="A0A286GFB3"/>
<keyword evidence="2" id="KW-1185">Reference proteome</keyword>
<sequence>MVEIRESITVPASVEEVYRYMDASVRLIELTPGMQKHGDLADKPGGKDKDKEARVEYTYEMQGMPVRGSVEIAESERNRRVVYRLTGPSPATFTWTFEPEGDNATRVAVHLDYGAAVPMPDAMLSFFTKAYNEGQVGAMLDRLRGQFMR</sequence>
<protein>
    <submittedName>
        <fullName evidence="1">Ribosome association toxin PasT (RatA) of the RatAB toxin-antitoxin module</fullName>
    </submittedName>
</protein>
<proteinExistence type="predicted"/>
<name>A0A286GFB3_9PROT</name>
<dbReference type="RefSeq" id="WP_176525085.1">
    <property type="nucleotide sequence ID" value="NZ_OCNJ01000003.1"/>
</dbReference>
<dbReference type="Proteomes" id="UP000219621">
    <property type="component" value="Unassembled WGS sequence"/>
</dbReference>
<dbReference type="EMBL" id="OCNJ01000003">
    <property type="protein sequence ID" value="SOD93809.1"/>
    <property type="molecule type" value="Genomic_DNA"/>
</dbReference>
<accession>A0A286GFB3</accession>
<evidence type="ECO:0000313" key="2">
    <source>
        <dbReference type="Proteomes" id="UP000219621"/>
    </source>
</evidence>
<organism evidence="1 2">
    <name type="scientific">Caenispirillum bisanense</name>
    <dbReference type="NCBI Taxonomy" id="414052"/>
    <lineage>
        <taxon>Bacteria</taxon>
        <taxon>Pseudomonadati</taxon>
        <taxon>Pseudomonadota</taxon>
        <taxon>Alphaproteobacteria</taxon>
        <taxon>Rhodospirillales</taxon>
        <taxon>Novispirillaceae</taxon>
        <taxon>Caenispirillum</taxon>
    </lineage>
</organism>
<dbReference type="CDD" id="cd07812">
    <property type="entry name" value="SRPBCC"/>
    <property type="match status" value="1"/>
</dbReference>
<gene>
    <name evidence="1" type="ORF">SAMN05421508_103208</name>
</gene>
<dbReference type="InterPro" id="IPR023393">
    <property type="entry name" value="START-like_dom_sf"/>
</dbReference>
<dbReference type="SUPFAM" id="SSF55961">
    <property type="entry name" value="Bet v1-like"/>
    <property type="match status" value="1"/>
</dbReference>
<dbReference type="Gene3D" id="3.30.530.20">
    <property type="match status" value="1"/>
</dbReference>
<dbReference type="Pfam" id="PF10604">
    <property type="entry name" value="Polyketide_cyc2"/>
    <property type="match status" value="1"/>
</dbReference>
<dbReference type="InterPro" id="IPR019587">
    <property type="entry name" value="Polyketide_cyclase/dehydratase"/>
</dbReference>
<reference evidence="1 2" key="1">
    <citation type="submission" date="2017-09" db="EMBL/GenBank/DDBJ databases">
        <authorList>
            <person name="Ehlers B."/>
            <person name="Leendertz F.H."/>
        </authorList>
    </citation>
    <scope>NUCLEOTIDE SEQUENCE [LARGE SCALE GENOMIC DNA]</scope>
    <source>
        <strain evidence="1 2">USBA 140</strain>
    </source>
</reference>